<sequence>MSADATCSGVCKGGNLSLSGSDPFSCQVGQIFFSFNGYLVPANCSESGPASTSRTRTSLASPGWSRMEHFWACRLADRSPFVKSRRERLLNLVEGKP</sequence>
<accession>A0AAV4JN49</accession>
<evidence type="ECO:0000313" key="2">
    <source>
        <dbReference type="Proteomes" id="UP000762676"/>
    </source>
</evidence>
<protein>
    <submittedName>
        <fullName evidence="1">Uncharacterized protein</fullName>
    </submittedName>
</protein>
<organism evidence="1 2">
    <name type="scientific">Elysia marginata</name>
    <dbReference type="NCBI Taxonomy" id="1093978"/>
    <lineage>
        <taxon>Eukaryota</taxon>
        <taxon>Metazoa</taxon>
        <taxon>Spiralia</taxon>
        <taxon>Lophotrochozoa</taxon>
        <taxon>Mollusca</taxon>
        <taxon>Gastropoda</taxon>
        <taxon>Heterobranchia</taxon>
        <taxon>Euthyneura</taxon>
        <taxon>Panpulmonata</taxon>
        <taxon>Sacoglossa</taxon>
        <taxon>Placobranchoidea</taxon>
        <taxon>Plakobranchidae</taxon>
        <taxon>Elysia</taxon>
    </lineage>
</organism>
<name>A0AAV4JN49_9GAST</name>
<reference evidence="1 2" key="1">
    <citation type="journal article" date="2021" name="Elife">
        <title>Chloroplast acquisition without the gene transfer in kleptoplastic sea slugs, Plakobranchus ocellatus.</title>
        <authorList>
            <person name="Maeda T."/>
            <person name="Takahashi S."/>
            <person name="Yoshida T."/>
            <person name="Shimamura S."/>
            <person name="Takaki Y."/>
            <person name="Nagai Y."/>
            <person name="Toyoda A."/>
            <person name="Suzuki Y."/>
            <person name="Arimoto A."/>
            <person name="Ishii H."/>
            <person name="Satoh N."/>
            <person name="Nishiyama T."/>
            <person name="Hasebe M."/>
            <person name="Maruyama T."/>
            <person name="Minagawa J."/>
            <person name="Obokata J."/>
            <person name="Shigenobu S."/>
        </authorList>
    </citation>
    <scope>NUCLEOTIDE SEQUENCE [LARGE SCALE GENOMIC DNA]</scope>
</reference>
<dbReference type="AlphaFoldDB" id="A0AAV4JN49"/>
<evidence type="ECO:0000313" key="1">
    <source>
        <dbReference type="EMBL" id="GFS24124.1"/>
    </source>
</evidence>
<dbReference type="Proteomes" id="UP000762676">
    <property type="component" value="Unassembled WGS sequence"/>
</dbReference>
<dbReference type="EMBL" id="BMAT01010317">
    <property type="protein sequence ID" value="GFS24124.1"/>
    <property type="molecule type" value="Genomic_DNA"/>
</dbReference>
<comment type="caution">
    <text evidence="1">The sequence shown here is derived from an EMBL/GenBank/DDBJ whole genome shotgun (WGS) entry which is preliminary data.</text>
</comment>
<gene>
    <name evidence="1" type="ORF">ElyMa_005149900</name>
</gene>
<keyword evidence="2" id="KW-1185">Reference proteome</keyword>
<proteinExistence type="predicted"/>